<dbReference type="AlphaFoldDB" id="A0A8H6MZC7"/>
<sequence>MLGVWLGQYISRSPETYGAIHAGRRNESVVRKVGRLAGRGLSRRGRGGRCPGQPVIWTVMAEAKEDSGRSVGRWLYGYGRRPAVAKTRPGVVCNRAISIAKMVSGRLGRNLGGQVVSPIITPPSDRGGIRNYELSSLRPKASRGKRSPIFRFDQGYKTPIEHKAPQETENHPWQSPPRPAGVGDTGGDTGGGMGKN</sequence>
<name>A0A8H6MZC7_9PEZI</name>
<protein>
    <submittedName>
        <fullName evidence="2">Uncharacterized protein</fullName>
    </submittedName>
</protein>
<accession>A0A8H6MZC7</accession>
<organism evidence="2 3">
    <name type="scientific">Colletotrichum sojae</name>
    <dbReference type="NCBI Taxonomy" id="2175907"/>
    <lineage>
        <taxon>Eukaryota</taxon>
        <taxon>Fungi</taxon>
        <taxon>Dikarya</taxon>
        <taxon>Ascomycota</taxon>
        <taxon>Pezizomycotina</taxon>
        <taxon>Sordariomycetes</taxon>
        <taxon>Hypocreomycetidae</taxon>
        <taxon>Glomerellales</taxon>
        <taxon>Glomerellaceae</taxon>
        <taxon>Colletotrichum</taxon>
        <taxon>Colletotrichum orchidearum species complex</taxon>
    </lineage>
</organism>
<feature type="compositionally biased region" description="Gly residues" evidence="1">
    <location>
        <begin position="183"/>
        <end position="196"/>
    </location>
</feature>
<evidence type="ECO:0000256" key="1">
    <source>
        <dbReference type="SAM" id="MobiDB-lite"/>
    </source>
</evidence>
<feature type="region of interest" description="Disordered" evidence="1">
    <location>
        <begin position="118"/>
        <end position="196"/>
    </location>
</feature>
<feature type="compositionally biased region" description="Basic and acidic residues" evidence="1">
    <location>
        <begin position="159"/>
        <end position="170"/>
    </location>
</feature>
<comment type="caution">
    <text evidence="2">The sequence shown here is derived from an EMBL/GenBank/DDBJ whole genome shotgun (WGS) entry which is preliminary data.</text>
</comment>
<dbReference type="Proteomes" id="UP000652219">
    <property type="component" value="Unassembled WGS sequence"/>
</dbReference>
<gene>
    <name evidence="2" type="ORF">CSOJ01_03994</name>
</gene>
<evidence type="ECO:0000313" key="2">
    <source>
        <dbReference type="EMBL" id="KAF6814592.1"/>
    </source>
</evidence>
<proteinExistence type="predicted"/>
<evidence type="ECO:0000313" key="3">
    <source>
        <dbReference type="Proteomes" id="UP000652219"/>
    </source>
</evidence>
<keyword evidence="3" id="KW-1185">Reference proteome</keyword>
<dbReference type="EMBL" id="WIGN01000042">
    <property type="protein sequence ID" value="KAF6814592.1"/>
    <property type="molecule type" value="Genomic_DNA"/>
</dbReference>
<reference evidence="2 3" key="1">
    <citation type="journal article" date="2020" name="Phytopathology">
        <title>Genome Sequence Resources of Colletotrichum truncatum, C. plurivorum, C. musicola, and C. sojae: Four Species Pathogenic to Soybean (Glycine max).</title>
        <authorList>
            <person name="Rogerio F."/>
            <person name="Boufleur T.R."/>
            <person name="Ciampi-Guillardi M."/>
            <person name="Sukno S.A."/>
            <person name="Thon M.R."/>
            <person name="Massola Junior N.S."/>
            <person name="Baroncelli R."/>
        </authorList>
    </citation>
    <scope>NUCLEOTIDE SEQUENCE [LARGE SCALE GENOMIC DNA]</scope>
    <source>
        <strain evidence="2 3">LFN0009</strain>
    </source>
</reference>